<evidence type="ECO:0000256" key="1">
    <source>
        <dbReference type="ARBA" id="ARBA00009437"/>
    </source>
</evidence>
<feature type="domain" description="HTH lysR-type" evidence="5">
    <location>
        <begin position="4"/>
        <end position="61"/>
    </location>
</feature>
<proteinExistence type="inferred from homology"/>
<dbReference type="PANTHER" id="PTHR30346">
    <property type="entry name" value="TRANSCRIPTIONAL DUAL REGULATOR HCAR-RELATED"/>
    <property type="match status" value="1"/>
</dbReference>
<dbReference type="GO" id="GO:0003677">
    <property type="term" value="F:DNA binding"/>
    <property type="evidence" value="ECO:0007669"/>
    <property type="project" value="UniProtKB-KW"/>
</dbReference>
<dbReference type="Pfam" id="PF00126">
    <property type="entry name" value="HTH_1"/>
    <property type="match status" value="1"/>
</dbReference>
<dbReference type="Gene3D" id="3.40.190.10">
    <property type="entry name" value="Periplasmic binding protein-like II"/>
    <property type="match status" value="2"/>
</dbReference>
<organism evidence="6 7">
    <name type="scientific">Methylobacterium tardum</name>
    <dbReference type="NCBI Taxonomy" id="374432"/>
    <lineage>
        <taxon>Bacteria</taxon>
        <taxon>Pseudomonadati</taxon>
        <taxon>Pseudomonadota</taxon>
        <taxon>Alphaproteobacteria</taxon>
        <taxon>Hyphomicrobiales</taxon>
        <taxon>Methylobacteriaceae</taxon>
        <taxon>Methylobacterium</taxon>
    </lineage>
</organism>
<evidence type="ECO:0000256" key="2">
    <source>
        <dbReference type="ARBA" id="ARBA00023015"/>
    </source>
</evidence>
<comment type="caution">
    <text evidence="6">The sequence shown here is derived from an EMBL/GenBank/DDBJ whole genome shotgun (WGS) entry which is preliminary data.</text>
</comment>
<dbReference type="PRINTS" id="PR00039">
    <property type="entry name" value="HTHLYSR"/>
</dbReference>
<comment type="similarity">
    <text evidence="1">Belongs to the LysR transcriptional regulatory family.</text>
</comment>
<dbReference type="InterPro" id="IPR036390">
    <property type="entry name" value="WH_DNA-bd_sf"/>
</dbReference>
<accession>A0AA37TJF9</accession>
<dbReference type="PROSITE" id="PS50931">
    <property type="entry name" value="HTH_LYSR"/>
    <property type="match status" value="1"/>
</dbReference>
<dbReference type="Gene3D" id="1.10.10.10">
    <property type="entry name" value="Winged helix-like DNA-binding domain superfamily/Winged helix DNA-binding domain"/>
    <property type="match status" value="1"/>
</dbReference>
<dbReference type="GO" id="GO:0003700">
    <property type="term" value="F:DNA-binding transcription factor activity"/>
    <property type="evidence" value="ECO:0007669"/>
    <property type="project" value="InterPro"/>
</dbReference>
<dbReference type="SUPFAM" id="SSF46785">
    <property type="entry name" value="Winged helix' DNA-binding domain"/>
    <property type="match status" value="1"/>
</dbReference>
<gene>
    <name evidence="6" type="ORF">GCM10007890_48550</name>
</gene>
<dbReference type="Proteomes" id="UP001157440">
    <property type="component" value="Unassembled WGS sequence"/>
</dbReference>
<sequence length="291" mass="31573">MINLELRHLRSFVCLAEELHFARAAARLNIVQPALSAQIRGMEGMLGVELFDRGRHKVALTEPGRLLLAEARATLAQAQHSIEVVQRAGRGEAGHLRIGYTGAAAYSGLMSRLVRDFRRRAPAVTFGFEELYPTLQRDALLASRIDMGLMVFLPSFRDERLAHRVIEHWSLVVALPATHPLVSCDRIRPDQLQGDAFVVYAAHGGELGGEVLDRIGVVPTDVHRAATVTSLLALVAAGLGLAVVPSGLAISTTADVVFRSLDLSIPPLEVSVVYDATTMVPALMNFINAFT</sequence>
<keyword evidence="4" id="KW-0804">Transcription</keyword>
<evidence type="ECO:0000256" key="3">
    <source>
        <dbReference type="ARBA" id="ARBA00023125"/>
    </source>
</evidence>
<protein>
    <submittedName>
        <fullName evidence="6">LysR family transcriptional regulator</fullName>
    </submittedName>
</protein>
<dbReference type="EMBL" id="BSPL01000023">
    <property type="protein sequence ID" value="GLS72840.1"/>
    <property type="molecule type" value="Genomic_DNA"/>
</dbReference>
<name>A0AA37TJF9_9HYPH</name>
<evidence type="ECO:0000259" key="5">
    <source>
        <dbReference type="PROSITE" id="PS50931"/>
    </source>
</evidence>
<dbReference type="PANTHER" id="PTHR30346:SF0">
    <property type="entry name" value="HCA OPERON TRANSCRIPTIONAL ACTIVATOR HCAR"/>
    <property type="match status" value="1"/>
</dbReference>
<dbReference type="InterPro" id="IPR036388">
    <property type="entry name" value="WH-like_DNA-bd_sf"/>
</dbReference>
<keyword evidence="3" id="KW-0238">DNA-binding</keyword>
<dbReference type="FunFam" id="1.10.10.10:FF:000001">
    <property type="entry name" value="LysR family transcriptional regulator"/>
    <property type="match status" value="1"/>
</dbReference>
<dbReference type="GO" id="GO:0032993">
    <property type="term" value="C:protein-DNA complex"/>
    <property type="evidence" value="ECO:0007669"/>
    <property type="project" value="TreeGrafter"/>
</dbReference>
<dbReference type="CDD" id="cd08414">
    <property type="entry name" value="PBP2_LTTR_aromatics_like"/>
    <property type="match status" value="1"/>
</dbReference>
<reference evidence="7" key="1">
    <citation type="journal article" date="2019" name="Int. J. Syst. Evol. Microbiol.">
        <title>The Global Catalogue of Microorganisms (GCM) 10K type strain sequencing project: providing services to taxonomists for standard genome sequencing and annotation.</title>
        <authorList>
            <consortium name="The Broad Institute Genomics Platform"/>
            <consortium name="The Broad Institute Genome Sequencing Center for Infectious Disease"/>
            <person name="Wu L."/>
            <person name="Ma J."/>
        </authorList>
    </citation>
    <scope>NUCLEOTIDE SEQUENCE [LARGE SCALE GENOMIC DNA]</scope>
    <source>
        <strain evidence="7">NBRC 103632</strain>
    </source>
</reference>
<dbReference type="Pfam" id="PF03466">
    <property type="entry name" value="LysR_substrate"/>
    <property type="match status" value="1"/>
</dbReference>
<dbReference type="RefSeq" id="WP_238195014.1">
    <property type="nucleotide sequence ID" value="NZ_BPQZ01000003.1"/>
</dbReference>
<keyword evidence="2" id="KW-0805">Transcription regulation</keyword>
<dbReference type="AlphaFoldDB" id="A0AA37TJF9"/>
<evidence type="ECO:0000313" key="6">
    <source>
        <dbReference type="EMBL" id="GLS72840.1"/>
    </source>
</evidence>
<evidence type="ECO:0000313" key="7">
    <source>
        <dbReference type="Proteomes" id="UP001157440"/>
    </source>
</evidence>
<dbReference type="SUPFAM" id="SSF53850">
    <property type="entry name" value="Periplasmic binding protein-like II"/>
    <property type="match status" value="1"/>
</dbReference>
<dbReference type="InterPro" id="IPR000847">
    <property type="entry name" value="LysR_HTH_N"/>
</dbReference>
<keyword evidence="7" id="KW-1185">Reference proteome</keyword>
<evidence type="ECO:0000256" key="4">
    <source>
        <dbReference type="ARBA" id="ARBA00023163"/>
    </source>
</evidence>
<dbReference type="InterPro" id="IPR005119">
    <property type="entry name" value="LysR_subst-bd"/>
</dbReference>